<protein>
    <recommendedName>
        <fullName evidence="3">CdiI immunity protein domain-containing protein</fullName>
    </recommendedName>
</protein>
<sequence>MDLSSLPEWARRNIEERLERPPLETVRSFLGAYFNDADSFEEVRAHLRRLAQSNIRSHQEDLYALDAVIADPPTGSNVLNHLVAWDANWVLDDPSDASSLEFLREVAQMLREVIAEAPPSAERWRSWPIAR</sequence>
<comment type="caution">
    <text evidence="1">The sequence shown here is derived from an EMBL/GenBank/DDBJ whole genome shotgun (WGS) entry which is preliminary data.</text>
</comment>
<organism evidence="1 2">
    <name type="scientific">Paractinoplanes toevensis</name>
    <dbReference type="NCBI Taxonomy" id="571911"/>
    <lineage>
        <taxon>Bacteria</taxon>
        <taxon>Bacillati</taxon>
        <taxon>Actinomycetota</taxon>
        <taxon>Actinomycetes</taxon>
        <taxon>Micromonosporales</taxon>
        <taxon>Micromonosporaceae</taxon>
        <taxon>Paractinoplanes</taxon>
    </lineage>
</organism>
<dbReference type="AlphaFoldDB" id="A0A920BQ50"/>
<dbReference type="Proteomes" id="UP000677082">
    <property type="component" value="Unassembled WGS sequence"/>
</dbReference>
<accession>A0A920BQ50</accession>
<reference evidence="1 2" key="1">
    <citation type="submission" date="2021-03" db="EMBL/GenBank/DDBJ databases">
        <title>Whole genome shotgun sequence of Actinoplanes toevensis NBRC 105298.</title>
        <authorList>
            <person name="Komaki H."/>
            <person name="Tamura T."/>
        </authorList>
    </citation>
    <scope>NUCLEOTIDE SEQUENCE [LARGE SCALE GENOMIC DNA]</scope>
    <source>
        <strain evidence="1 2">NBRC 105298</strain>
    </source>
</reference>
<evidence type="ECO:0000313" key="1">
    <source>
        <dbReference type="EMBL" id="GIM96883.1"/>
    </source>
</evidence>
<dbReference type="RefSeq" id="WP_246608079.1">
    <property type="nucleotide sequence ID" value="NZ_BOQN01000131.1"/>
</dbReference>
<evidence type="ECO:0000313" key="2">
    <source>
        <dbReference type="Proteomes" id="UP000677082"/>
    </source>
</evidence>
<dbReference type="EMBL" id="BOQN01000131">
    <property type="protein sequence ID" value="GIM96883.1"/>
    <property type="molecule type" value="Genomic_DNA"/>
</dbReference>
<name>A0A920BQ50_9ACTN</name>
<evidence type="ECO:0008006" key="3">
    <source>
        <dbReference type="Google" id="ProtNLM"/>
    </source>
</evidence>
<proteinExistence type="predicted"/>
<keyword evidence="2" id="KW-1185">Reference proteome</keyword>
<gene>
    <name evidence="1" type="ORF">Ato02nite_086760</name>
</gene>